<proteinExistence type="predicted"/>
<accession>A0ABN8UDE4</accession>
<dbReference type="NCBIfam" id="NF006181">
    <property type="entry name" value="PRK08314.1"/>
    <property type="match status" value="1"/>
</dbReference>
<dbReference type="PROSITE" id="PS00455">
    <property type="entry name" value="AMP_BINDING"/>
    <property type="match status" value="1"/>
</dbReference>
<dbReference type="InterPro" id="IPR042099">
    <property type="entry name" value="ANL_N_sf"/>
</dbReference>
<comment type="caution">
    <text evidence="3">The sequence shown here is derived from an EMBL/GenBank/DDBJ whole genome shotgun (WGS) entry which is preliminary data.</text>
</comment>
<dbReference type="InterPro" id="IPR050237">
    <property type="entry name" value="ATP-dep_AMP-bd_enzyme"/>
</dbReference>
<feature type="domain" description="AMP-binding enzyme C-terminal" evidence="2">
    <location>
        <begin position="462"/>
        <end position="539"/>
    </location>
</feature>
<dbReference type="Pfam" id="PF13193">
    <property type="entry name" value="AMP-binding_C"/>
    <property type="match status" value="1"/>
</dbReference>
<gene>
    <name evidence="3" type="ORF">WJ0W_006349</name>
</gene>
<dbReference type="GO" id="GO:0016874">
    <property type="term" value="F:ligase activity"/>
    <property type="evidence" value="ECO:0007669"/>
    <property type="project" value="UniProtKB-KW"/>
</dbReference>
<name>A0ABN8UDE4_9BACL</name>
<keyword evidence="3" id="KW-0436">Ligase</keyword>
<dbReference type="PANTHER" id="PTHR43767:SF1">
    <property type="entry name" value="NONRIBOSOMAL PEPTIDE SYNTHASE PES1 (EUROFUNG)-RELATED"/>
    <property type="match status" value="1"/>
</dbReference>
<sequence>MTRPHFAFWPARMPLTLAVPDTTLSDNLEVTARRYPDRTAIVYYDQVITYRTLRDEVNRMAAYLLHLGIDKGDRVLIYMQNSPQFIISYYAILRCGGIVVPINPMNLTEELSFYIKDGTVKVGLVSQELYPRIEPLLGTTFLKRIILAAYSDYCPNPGADAPDFVKAPRLDPASPQVIPWAEAMGAAIGARPVPETAGSDLAVLPYTSGTTGQPKGCMHTHKSVQANVIATAFWGALTPESIVLSTLPLFHVTGMVHGMHTPIYMGAAIVMMTRWDRNTAARLIETRKCTHWTGISTMIIDFLANPELPHYDLSSLIAITGGGAGLPEAVGEKLHQATGIRFVEGYGLSETMAQTHFNPLDRPKLQCLGIPSFDVDARIIDPVTLEEKGPREEGEIILNGPQLFQGYWNNPSETKNAFVEIDGKPFLRSGDIGYCDEEGYFFIVDRVKRMINASGFKVWPTEVESILYKHPAIQEACVIGIPDKRKGEEIKAYVVLQEDKRGTVEADDIIRWAQQHMAAYKYPRRVEFVASLPVTGSGKILWRKLQDEAWDKAKREDSGPGRQ</sequence>
<dbReference type="Pfam" id="PF00501">
    <property type="entry name" value="AMP-binding"/>
    <property type="match status" value="1"/>
</dbReference>
<dbReference type="EMBL" id="CALYLO010000014">
    <property type="protein sequence ID" value="CAH8249163.1"/>
    <property type="molecule type" value="Genomic_DNA"/>
</dbReference>
<protein>
    <submittedName>
        <fullName evidence="3">Long-chain fatty acid--CoA ligase</fullName>
    </submittedName>
</protein>
<dbReference type="Gene3D" id="3.30.300.30">
    <property type="match status" value="1"/>
</dbReference>
<reference evidence="3" key="1">
    <citation type="submission" date="2022-06" db="EMBL/GenBank/DDBJ databases">
        <authorList>
            <person name="Dietemann V."/>
            <person name="Ory F."/>
            <person name="Dainat B."/>
            <person name="Oberhansli S."/>
        </authorList>
    </citation>
    <scope>NUCLEOTIDE SEQUENCE</scope>
    <source>
        <strain evidence="3">Ena-SAMPLE-TAB-26-04-2022-14:26:32:270-5432</strain>
    </source>
</reference>
<feature type="domain" description="AMP-dependent synthetase/ligase" evidence="1">
    <location>
        <begin position="29"/>
        <end position="408"/>
    </location>
</feature>
<evidence type="ECO:0000313" key="4">
    <source>
        <dbReference type="Proteomes" id="UP001154322"/>
    </source>
</evidence>
<dbReference type="InterPro" id="IPR025110">
    <property type="entry name" value="AMP-bd_C"/>
</dbReference>
<keyword evidence="4" id="KW-1185">Reference proteome</keyword>
<dbReference type="SUPFAM" id="SSF56801">
    <property type="entry name" value="Acetyl-CoA synthetase-like"/>
    <property type="match status" value="1"/>
</dbReference>
<evidence type="ECO:0000313" key="3">
    <source>
        <dbReference type="EMBL" id="CAH8249163.1"/>
    </source>
</evidence>
<dbReference type="InterPro" id="IPR000873">
    <property type="entry name" value="AMP-dep_synth/lig_dom"/>
</dbReference>
<dbReference type="Gene3D" id="3.40.50.12780">
    <property type="entry name" value="N-terminal domain of ligase-like"/>
    <property type="match status" value="1"/>
</dbReference>
<dbReference type="PANTHER" id="PTHR43767">
    <property type="entry name" value="LONG-CHAIN-FATTY-ACID--COA LIGASE"/>
    <property type="match status" value="1"/>
</dbReference>
<dbReference type="InterPro" id="IPR020845">
    <property type="entry name" value="AMP-binding_CS"/>
</dbReference>
<dbReference type="InterPro" id="IPR045851">
    <property type="entry name" value="AMP-bd_C_sf"/>
</dbReference>
<evidence type="ECO:0000259" key="1">
    <source>
        <dbReference type="Pfam" id="PF00501"/>
    </source>
</evidence>
<dbReference type="RefSeq" id="WP_213430337.1">
    <property type="nucleotide sequence ID" value="NZ_AP031286.1"/>
</dbReference>
<dbReference type="Proteomes" id="UP001154322">
    <property type="component" value="Unassembled WGS sequence"/>
</dbReference>
<organism evidence="3 4">
    <name type="scientific">Paenibacillus melissococcoides</name>
    <dbReference type="NCBI Taxonomy" id="2912268"/>
    <lineage>
        <taxon>Bacteria</taxon>
        <taxon>Bacillati</taxon>
        <taxon>Bacillota</taxon>
        <taxon>Bacilli</taxon>
        <taxon>Bacillales</taxon>
        <taxon>Paenibacillaceae</taxon>
        <taxon>Paenibacillus</taxon>
    </lineage>
</organism>
<evidence type="ECO:0000259" key="2">
    <source>
        <dbReference type="Pfam" id="PF13193"/>
    </source>
</evidence>